<evidence type="ECO:0000313" key="2">
    <source>
        <dbReference type="EMBL" id="JAT74281.1"/>
    </source>
</evidence>
<name>A0A1D2A5F3_AUXPR</name>
<sequence length="303" mass="33022">MSSSLSSGPSRYGHGQSVGSKWERLAVLTEEQQAAVAALGAACSQRPVPDVVRDFLVLHQAMLHGVRGNCTTQASPIAIPPSLPGVSCAGPGPCLWIPSPSAGLCRCSPERRRGVSPRPRRPPPRPPGPPRRAPGSTPRRPPPPATSCCSTPPTSTPGCQSWRRRAGARPPPASAPTRPSWRGTWRPAPACWSRARRWRRPAPRWARATPACRPRARRWRRGARSWRRSAPSARPWPPPSAPASPASTTWSGWAWRPPRPPPPPTPPACWPAWTTLWPSWPHAHTGPAPRPRRRACASSRRAR</sequence>
<feature type="compositionally biased region" description="Low complexity" evidence="1">
    <location>
        <begin position="243"/>
        <end position="256"/>
    </location>
</feature>
<feature type="compositionally biased region" description="Low complexity" evidence="1">
    <location>
        <begin position="146"/>
        <end position="158"/>
    </location>
</feature>
<feature type="compositionally biased region" description="Basic residues" evidence="1">
    <location>
        <begin position="114"/>
        <end position="123"/>
    </location>
</feature>
<feature type="region of interest" description="Disordered" evidence="1">
    <location>
        <begin position="109"/>
        <end position="186"/>
    </location>
</feature>
<feature type="compositionally biased region" description="Basic residues" evidence="1">
    <location>
        <begin position="290"/>
        <end position="303"/>
    </location>
</feature>
<dbReference type="AlphaFoldDB" id="A0A1D2A5F3"/>
<reference evidence="2" key="1">
    <citation type="submission" date="2015-08" db="EMBL/GenBank/DDBJ databases">
        <authorList>
            <person name="Babu N.S."/>
            <person name="Beckwith C.J."/>
            <person name="Beseler K.G."/>
            <person name="Brison A."/>
            <person name="Carone J.V."/>
            <person name="Caskin T.P."/>
            <person name="Diamond M."/>
            <person name="Durham M.E."/>
            <person name="Foxe J.M."/>
            <person name="Go M."/>
            <person name="Henderson B.A."/>
            <person name="Jones I.B."/>
            <person name="McGettigan J.A."/>
            <person name="Micheletti S.J."/>
            <person name="Nasrallah M.E."/>
            <person name="Ortiz D."/>
            <person name="Piller C.R."/>
            <person name="Privatt S.R."/>
            <person name="Schneider S.L."/>
            <person name="Sharp S."/>
            <person name="Smith T.C."/>
            <person name="Stanton J.D."/>
            <person name="Ullery H.E."/>
            <person name="Wilson R.J."/>
            <person name="Serrano M.G."/>
            <person name="Buck G."/>
            <person name="Lee V."/>
            <person name="Wang Y."/>
            <person name="Carvalho R."/>
            <person name="Voegtly L."/>
            <person name="Shi R."/>
            <person name="Duckworth R."/>
            <person name="Johnson A."/>
            <person name="Loviza R."/>
            <person name="Walstead R."/>
            <person name="Shah Z."/>
            <person name="Kiflezghi M."/>
            <person name="Wade K."/>
            <person name="Ball S.L."/>
            <person name="Bradley K.W."/>
            <person name="Asai D.J."/>
            <person name="Bowman C.A."/>
            <person name="Russell D.A."/>
            <person name="Pope W.H."/>
            <person name="Jacobs-Sera D."/>
            <person name="Hendrix R.W."/>
            <person name="Hatfull G.F."/>
        </authorList>
    </citation>
    <scope>NUCLEOTIDE SEQUENCE</scope>
</reference>
<feature type="compositionally biased region" description="Pro residues" evidence="1">
    <location>
        <begin position="257"/>
        <end position="268"/>
    </location>
</feature>
<feature type="compositionally biased region" description="Low complexity" evidence="1">
    <location>
        <begin position="175"/>
        <end position="186"/>
    </location>
</feature>
<dbReference type="PRINTS" id="PR01217">
    <property type="entry name" value="PRICHEXTENSN"/>
</dbReference>
<evidence type="ECO:0000256" key="1">
    <source>
        <dbReference type="SAM" id="MobiDB-lite"/>
    </source>
</evidence>
<feature type="region of interest" description="Disordered" evidence="1">
    <location>
        <begin position="281"/>
        <end position="303"/>
    </location>
</feature>
<feature type="region of interest" description="Disordered" evidence="1">
    <location>
        <begin position="216"/>
        <end position="268"/>
    </location>
</feature>
<organism evidence="2">
    <name type="scientific">Auxenochlorella protothecoides</name>
    <name type="common">Green microalga</name>
    <name type="synonym">Chlorella protothecoides</name>
    <dbReference type="NCBI Taxonomy" id="3075"/>
    <lineage>
        <taxon>Eukaryota</taxon>
        <taxon>Viridiplantae</taxon>
        <taxon>Chlorophyta</taxon>
        <taxon>core chlorophytes</taxon>
        <taxon>Trebouxiophyceae</taxon>
        <taxon>Chlorellales</taxon>
        <taxon>Chlorellaceae</taxon>
        <taxon>Auxenochlorella</taxon>
    </lineage>
</organism>
<protein>
    <submittedName>
        <fullName evidence="2">Uncharacterized protein</fullName>
    </submittedName>
</protein>
<feature type="compositionally biased region" description="Basic residues" evidence="1">
    <location>
        <begin position="216"/>
        <end position="227"/>
    </location>
</feature>
<proteinExistence type="predicted"/>
<gene>
    <name evidence="2" type="ORF">g.34671</name>
</gene>
<dbReference type="EMBL" id="GDKF01004341">
    <property type="protein sequence ID" value="JAT74281.1"/>
    <property type="molecule type" value="Transcribed_RNA"/>
</dbReference>
<accession>A0A1D2A5F3</accession>